<name>A0A9P7Q4U3_9HYPO</name>
<feature type="transmembrane region" description="Helical" evidence="1">
    <location>
        <begin position="144"/>
        <end position="169"/>
    </location>
</feature>
<dbReference type="PANTHER" id="PTHR36414:SF1">
    <property type="entry name" value="PROTEIN SUR7"/>
    <property type="match status" value="1"/>
</dbReference>
<keyword evidence="3" id="KW-1185">Reference proteome</keyword>
<evidence type="ECO:0008006" key="4">
    <source>
        <dbReference type="Google" id="ProtNLM"/>
    </source>
</evidence>
<keyword evidence="1" id="KW-0812">Transmembrane</keyword>
<dbReference type="GO" id="GO:0045121">
    <property type="term" value="C:membrane raft"/>
    <property type="evidence" value="ECO:0007669"/>
    <property type="project" value="TreeGrafter"/>
</dbReference>
<dbReference type="GO" id="GO:0031505">
    <property type="term" value="P:fungal-type cell wall organization"/>
    <property type="evidence" value="ECO:0007669"/>
    <property type="project" value="TreeGrafter"/>
</dbReference>
<proteinExistence type="predicted"/>
<evidence type="ECO:0000313" key="3">
    <source>
        <dbReference type="Proteomes" id="UP000732380"/>
    </source>
</evidence>
<keyword evidence="1" id="KW-0472">Membrane</keyword>
<dbReference type="GO" id="GO:0005938">
    <property type="term" value="C:cell cortex"/>
    <property type="evidence" value="ECO:0007669"/>
    <property type="project" value="TreeGrafter"/>
</dbReference>
<feature type="transmembrane region" description="Helical" evidence="1">
    <location>
        <begin position="114"/>
        <end position="137"/>
    </location>
</feature>
<dbReference type="EMBL" id="SRQM01000065">
    <property type="protein sequence ID" value="KAG6120027.1"/>
    <property type="molecule type" value="Genomic_DNA"/>
</dbReference>
<sequence>MLKNFSLGLAGLITLAVSMLFLFFIVLSGVSDSTPLNKTYFLRANTGGITGAREFSQWTYFYICGDDNLDCGSAKPAIPFGSAWDSGAQNVPEGLGGSHGSGTTSSKYFYMWRFSWVFIIITLFFEMLAFFSGFLACCGRLGAAISFMIAGFALILHTIATSLFTAVFVKARNRFRDDGREASLGSYGFGWMWGSWAALLVASILFSMGIRKDKSRSGTSRSMRGDTGDAEIVRDTSTTGMVHDTGTTGVVGGFGRRGFFSRDRSARSYEGRRVKDEYS</sequence>
<dbReference type="GO" id="GO:0005886">
    <property type="term" value="C:plasma membrane"/>
    <property type="evidence" value="ECO:0007669"/>
    <property type="project" value="InterPro"/>
</dbReference>
<dbReference type="GO" id="GO:0032185">
    <property type="term" value="P:septin cytoskeleton organization"/>
    <property type="evidence" value="ECO:0007669"/>
    <property type="project" value="TreeGrafter"/>
</dbReference>
<dbReference type="GO" id="GO:0030866">
    <property type="term" value="P:cortical actin cytoskeleton organization"/>
    <property type="evidence" value="ECO:0007669"/>
    <property type="project" value="TreeGrafter"/>
</dbReference>
<gene>
    <name evidence="2" type="ORF">E4U13_006993</name>
</gene>
<evidence type="ECO:0000313" key="2">
    <source>
        <dbReference type="EMBL" id="KAG6120027.1"/>
    </source>
</evidence>
<dbReference type="AlphaFoldDB" id="A0A9P7Q4U3"/>
<feature type="transmembrane region" description="Helical" evidence="1">
    <location>
        <begin position="189"/>
        <end position="210"/>
    </location>
</feature>
<dbReference type="PANTHER" id="PTHR36414">
    <property type="entry name" value="PROTEIN SUR7"/>
    <property type="match status" value="1"/>
</dbReference>
<feature type="transmembrane region" description="Helical" evidence="1">
    <location>
        <begin position="7"/>
        <end position="30"/>
    </location>
</feature>
<dbReference type="GO" id="GO:0006897">
    <property type="term" value="P:endocytosis"/>
    <property type="evidence" value="ECO:0007669"/>
    <property type="project" value="TreeGrafter"/>
</dbReference>
<dbReference type="InterPro" id="IPR009571">
    <property type="entry name" value="SUR7/Rim9-like_fungi"/>
</dbReference>
<evidence type="ECO:0000256" key="1">
    <source>
        <dbReference type="SAM" id="Phobius"/>
    </source>
</evidence>
<organism evidence="2 3">
    <name type="scientific">Claviceps humidiphila</name>
    <dbReference type="NCBI Taxonomy" id="1294629"/>
    <lineage>
        <taxon>Eukaryota</taxon>
        <taxon>Fungi</taxon>
        <taxon>Dikarya</taxon>
        <taxon>Ascomycota</taxon>
        <taxon>Pezizomycotina</taxon>
        <taxon>Sordariomycetes</taxon>
        <taxon>Hypocreomycetidae</taxon>
        <taxon>Hypocreales</taxon>
        <taxon>Clavicipitaceae</taxon>
        <taxon>Claviceps</taxon>
    </lineage>
</organism>
<protein>
    <recommendedName>
        <fullName evidence="4">Protein SUR7</fullName>
    </recommendedName>
</protein>
<keyword evidence="1" id="KW-1133">Transmembrane helix</keyword>
<dbReference type="Pfam" id="PF06687">
    <property type="entry name" value="SUR7"/>
    <property type="match status" value="1"/>
</dbReference>
<reference evidence="2 3" key="1">
    <citation type="journal article" date="2020" name="bioRxiv">
        <title>Whole genome comparisons of ergot fungi reveals the divergence and evolution of species within the genus Claviceps are the result of varying mechanisms driving genome evolution and host range expansion.</title>
        <authorList>
            <person name="Wyka S.A."/>
            <person name="Mondo S.J."/>
            <person name="Liu M."/>
            <person name="Dettman J."/>
            <person name="Nalam V."/>
            <person name="Broders K.D."/>
        </authorList>
    </citation>
    <scope>NUCLEOTIDE SEQUENCE [LARGE SCALE GENOMIC DNA]</scope>
    <source>
        <strain evidence="2 3">LM576</strain>
    </source>
</reference>
<accession>A0A9P7Q4U3</accession>
<comment type="caution">
    <text evidence="2">The sequence shown here is derived from an EMBL/GenBank/DDBJ whole genome shotgun (WGS) entry which is preliminary data.</text>
</comment>
<dbReference type="Proteomes" id="UP000732380">
    <property type="component" value="Unassembled WGS sequence"/>
</dbReference>